<dbReference type="Pfam" id="PF17292">
    <property type="entry name" value="POB3_N"/>
    <property type="match status" value="1"/>
</dbReference>
<dbReference type="CDD" id="cd13230">
    <property type="entry name" value="PH1_SSRP1-like"/>
    <property type="match status" value="1"/>
</dbReference>
<dbReference type="GO" id="GO:0003677">
    <property type="term" value="F:DNA binding"/>
    <property type="evidence" value="ECO:0007669"/>
    <property type="project" value="UniProtKB-UniRule"/>
</dbReference>
<dbReference type="InterPro" id="IPR038167">
    <property type="entry name" value="SSRP1_sf"/>
</dbReference>
<evidence type="ECO:0000313" key="16">
    <source>
        <dbReference type="EMBL" id="KAF0758454.1"/>
    </source>
</evidence>
<dbReference type="PROSITE" id="PS50118">
    <property type="entry name" value="HMG_BOX_2"/>
    <property type="match status" value="1"/>
</dbReference>
<dbReference type="Pfam" id="PF00505">
    <property type="entry name" value="HMG_box"/>
    <property type="match status" value="1"/>
</dbReference>
<dbReference type="SMART" id="SM01287">
    <property type="entry name" value="Rtt106"/>
    <property type="match status" value="1"/>
</dbReference>
<evidence type="ECO:0000256" key="13">
    <source>
        <dbReference type="RuleBase" id="RU364013"/>
    </source>
</evidence>
<keyword evidence="11 12" id="KW-0539">Nucleus</keyword>
<keyword evidence="7 13" id="KW-0805">Transcription regulation</keyword>
<dbReference type="Gene3D" id="1.10.30.10">
    <property type="entry name" value="High mobility group box domain"/>
    <property type="match status" value="1"/>
</dbReference>
<keyword evidence="10 13" id="KW-0234">DNA repair</keyword>
<feature type="compositionally biased region" description="Acidic residues" evidence="14">
    <location>
        <begin position="466"/>
        <end position="497"/>
    </location>
</feature>
<dbReference type="OrthoDB" id="498543at2759"/>
<evidence type="ECO:0000256" key="7">
    <source>
        <dbReference type="ARBA" id="ARBA00023015"/>
    </source>
</evidence>
<dbReference type="FunFam" id="2.30.29.150:FF:000001">
    <property type="entry name" value="Fact complex subunit ssrp1"/>
    <property type="match status" value="1"/>
</dbReference>
<keyword evidence="9 13" id="KW-0804">Transcription</keyword>
<dbReference type="FunFam" id="2.30.29.220:FF:000001">
    <property type="entry name" value="FACT complex subunit SSRP1"/>
    <property type="match status" value="1"/>
</dbReference>
<reference evidence="16 17" key="1">
    <citation type="submission" date="2019-08" db="EMBL/GenBank/DDBJ databases">
        <title>Whole genome of Aphis craccivora.</title>
        <authorList>
            <person name="Voronova N.V."/>
            <person name="Shulinski R.S."/>
            <person name="Bandarenka Y.V."/>
            <person name="Zhorov D.G."/>
            <person name="Warner D."/>
        </authorList>
    </citation>
    <scope>NUCLEOTIDE SEQUENCE [LARGE SCALE GENOMIC DNA]</scope>
    <source>
        <strain evidence="16">180601</strain>
        <tissue evidence="16">Whole Body</tissue>
    </source>
</reference>
<dbReference type="InterPro" id="IPR011993">
    <property type="entry name" value="PH-like_dom_sf"/>
</dbReference>
<evidence type="ECO:0000256" key="11">
    <source>
        <dbReference type="ARBA" id="ARBA00023242"/>
    </source>
</evidence>
<feature type="DNA-binding region" description="HMG box" evidence="12">
    <location>
        <begin position="552"/>
        <end position="620"/>
    </location>
</feature>
<keyword evidence="4 13" id="KW-0158">Chromosome</keyword>
<evidence type="ECO:0000256" key="12">
    <source>
        <dbReference type="PROSITE-ProRule" id="PRU00267"/>
    </source>
</evidence>
<dbReference type="PANTHER" id="PTHR45849:SF1">
    <property type="entry name" value="FACT COMPLEX SUBUNIT SSRP1"/>
    <property type="match status" value="1"/>
</dbReference>
<comment type="subcellular location">
    <subcellularLocation>
        <location evidence="1">Nucleus</location>
        <location evidence="1">Nucleolus</location>
    </subcellularLocation>
    <subcellularLocation>
        <location evidence="13">Nucleus</location>
    </subcellularLocation>
    <subcellularLocation>
        <location evidence="13">Chromosome</location>
    </subcellularLocation>
</comment>
<dbReference type="Proteomes" id="UP000478052">
    <property type="component" value="Unassembled WGS sequence"/>
</dbReference>
<evidence type="ECO:0000256" key="2">
    <source>
        <dbReference type="ARBA" id="ARBA00010060"/>
    </source>
</evidence>
<evidence type="ECO:0000256" key="8">
    <source>
        <dbReference type="ARBA" id="ARBA00023125"/>
    </source>
</evidence>
<dbReference type="AlphaFoldDB" id="A0A6G0YLU9"/>
<evidence type="ECO:0000256" key="1">
    <source>
        <dbReference type="ARBA" id="ARBA00004604"/>
    </source>
</evidence>
<protein>
    <recommendedName>
        <fullName evidence="3 13">FACT complex subunit SSRP1</fullName>
    </recommendedName>
</protein>
<dbReference type="Gene3D" id="2.30.29.220">
    <property type="entry name" value="Structure-specific recognition protein (SSRP1)"/>
    <property type="match status" value="1"/>
</dbReference>
<evidence type="ECO:0000313" key="17">
    <source>
        <dbReference type="Proteomes" id="UP000478052"/>
    </source>
</evidence>
<dbReference type="FunFam" id="2.30.29.30:FF:000119">
    <property type="entry name" value="FACT complex subunit SSRP1"/>
    <property type="match status" value="1"/>
</dbReference>
<dbReference type="GO" id="GO:0035101">
    <property type="term" value="C:FACT complex"/>
    <property type="evidence" value="ECO:0007669"/>
    <property type="project" value="TreeGrafter"/>
</dbReference>
<keyword evidence="8 12" id="KW-0238">DNA-binding</keyword>
<dbReference type="GO" id="GO:0042393">
    <property type="term" value="F:histone binding"/>
    <property type="evidence" value="ECO:0007669"/>
    <property type="project" value="TreeGrafter"/>
</dbReference>
<organism evidence="16 17">
    <name type="scientific">Aphis craccivora</name>
    <name type="common">Cowpea aphid</name>
    <dbReference type="NCBI Taxonomy" id="307492"/>
    <lineage>
        <taxon>Eukaryota</taxon>
        <taxon>Metazoa</taxon>
        <taxon>Ecdysozoa</taxon>
        <taxon>Arthropoda</taxon>
        <taxon>Hexapoda</taxon>
        <taxon>Insecta</taxon>
        <taxon>Pterygota</taxon>
        <taxon>Neoptera</taxon>
        <taxon>Paraneoptera</taxon>
        <taxon>Hemiptera</taxon>
        <taxon>Sternorrhyncha</taxon>
        <taxon>Aphidomorpha</taxon>
        <taxon>Aphidoidea</taxon>
        <taxon>Aphididae</taxon>
        <taxon>Aphidini</taxon>
        <taxon>Aphis</taxon>
        <taxon>Aphis</taxon>
    </lineage>
</organism>
<evidence type="ECO:0000256" key="3">
    <source>
        <dbReference type="ARBA" id="ARBA00016104"/>
    </source>
</evidence>
<feature type="domain" description="HMG box" evidence="15">
    <location>
        <begin position="552"/>
        <end position="620"/>
    </location>
</feature>
<dbReference type="Gene3D" id="2.30.29.30">
    <property type="entry name" value="Pleckstrin-homology domain (PH domain)/Phosphotyrosine-binding domain (PTB)"/>
    <property type="match status" value="2"/>
</dbReference>
<dbReference type="InterPro" id="IPR000969">
    <property type="entry name" value="SSRP1/POB3"/>
</dbReference>
<evidence type="ECO:0000256" key="4">
    <source>
        <dbReference type="ARBA" id="ARBA00022454"/>
    </source>
</evidence>
<dbReference type="InterPro" id="IPR050454">
    <property type="entry name" value="RTT106/SSRP1_HistChap/FACT"/>
</dbReference>
<keyword evidence="6 13" id="KW-0227">DNA damage</keyword>
<dbReference type="Pfam" id="PF08512">
    <property type="entry name" value="Rttp106-like_middle"/>
    <property type="match status" value="1"/>
</dbReference>
<dbReference type="FunFam" id="2.30.29.30:FF:000098">
    <property type="entry name" value="Fact complex subunit ssrp1"/>
    <property type="match status" value="1"/>
</dbReference>
<dbReference type="InterPro" id="IPR048993">
    <property type="entry name" value="SSRP1-like_PH1"/>
</dbReference>
<evidence type="ECO:0000256" key="9">
    <source>
        <dbReference type="ARBA" id="ARBA00023163"/>
    </source>
</evidence>
<dbReference type="PRINTS" id="PR00887">
    <property type="entry name" value="SSRCOGNITION"/>
</dbReference>
<dbReference type="InterPro" id="IPR013719">
    <property type="entry name" value="RTT106/SPT16-like_middle_dom"/>
</dbReference>
<evidence type="ECO:0000256" key="6">
    <source>
        <dbReference type="ARBA" id="ARBA00022763"/>
    </source>
</evidence>
<sequence>MDLEFQDVRAEVKGIMCTGRLKFTEQNIVFKNVKTGKVEQLTSSDIEFVNWQKLVGTCGIRIFLKNGNLHRYTGFNESDQDKIAKYFKNTYRLDMLEKELAIKGWNWGSTKFNGSILSFDIGNLTAFEIPLNNVSQCTTGKNEVTLEFHQNDETPVSLCEMRFHIPSAELAGDQDPVDAFHDQVMKQASVISISGDAIAIFREMQCLTPRGRYDIKVFQTFFQLHGKTFDYKIPMTTVLRLFILPHKDGRQIFFVVSLDPPIKQGQTRYHYLVLLFNMEEETSIELPFTDEEIETKYAGKLTKELSGPTYEVLAQVMKAIVNRKITTPASFKGHSGTSAIGCSYKAAAGYVYPLERGFIYIHKPPIHIRFEEISSVNFARGGGSTRSFDFEIELKNGVIHTFSSIEKEEYGSLYDFINAKKLRVKNTGKSVMELDKPAYTGDDYGDSDNEAEPDAYLARVKREGQERDEDDDDDSDESTDEDFNPEGQESDVAEEFDSNPSTTESESGNEEGGEKKDKKEKKKKDKKPKSAKTISEKPRKSKKAKKPDDGRPKRAATAYMIWFNEARDEIKSDNPGISFVEIAKKGGELWKKMSTSEKSKYEEKAAKSKEEYMKAMKEFKESGGGAESSKDSKKSPKKPSSQKKVSTPVKSGSFISKEFIESDDDSSLSESDEKSNNKTKSKKKSSDDSSDDKKSPVKSKKTKDESSKSKRKKESSDGSSEEEKSKSMKKRKSDSEDDDVDESSGSASDDSDSD</sequence>
<dbReference type="InterPro" id="IPR009071">
    <property type="entry name" value="HMG_box_dom"/>
</dbReference>
<feature type="region of interest" description="Disordered" evidence="14">
    <location>
        <begin position="615"/>
        <end position="754"/>
    </location>
</feature>
<dbReference type="GO" id="GO:0005730">
    <property type="term" value="C:nucleolus"/>
    <property type="evidence" value="ECO:0007669"/>
    <property type="project" value="UniProtKB-SubCell"/>
</dbReference>
<dbReference type="SUPFAM" id="SSF50729">
    <property type="entry name" value="PH domain-like"/>
    <property type="match status" value="1"/>
</dbReference>
<dbReference type="GO" id="GO:0006281">
    <property type="term" value="P:DNA repair"/>
    <property type="evidence" value="ECO:0007669"/>
    <property type="project" value="UniProtKB-KW"/>
</dbReference>
<evidence type="ECO:0000256" key="5">
    <source>
        <dbReference type="ARBA" id="ARBA00022705"/>
    </source>
</evidence>
<dbReference type="Pfam" id="PF03531">
    <property type="entry name" value="SSrecog"/>
    <property type="match status" value="1"/>
</dbReference>
<dbReference type="Pfam" id="PF21103">
    <property type="entry name" value="PH1_SSRP1-like"/>
    <property type="match status" value="1"/>
</dbReference>
<gene>
    <name evidence="16" type="ORF">FWK35_00016394</name>
</gene>
<feature type="region of interest" description="Disordered" evidence="14">
    <location>
        <begin position="458"/>
        <end position="554"/>
    </location>
</feature>
<feature type="compositionally biased region" description="Basic residues" evidence="14">
    <location>
        <begin position="518"/>
        <end position="530"/>
    </location>
</feature>
<dbReference type="CDD" id="cd21994">
    <property type="entry name" value="HMG-box_SSRP1-like"/>
    <property type="match status" value="1"/>
</dbReference>
<dbReference type="GO" id="GO:1902275">
    <property type="term" value="P:regulation of chromatin organization"/>
    <property type="evidence" value="ECO:0007669"/>
    <property type="project" value="TreeGrafter"/>
</dbReference>
<dbReference type="GO" id="GO:0031491">
    <property type="term" value="F:nucleosome binding"/>
    <property type="evidence" value="ECO:0007669"/>
    <property type="project" value="TreeGrafter"/>
</dbReference>
<name>A0A6G0YLU9_APHCR</name>
<feature type="compositionally biased region" description="Low complexity" evidence="14">
    <location>
        <begin position="642"/>
        <end position="651"/>
    </location>
</feature>
<keyword evidence="5 13" id="KW-0235">DNA replication</keyword>
<dbReference type="Gene3D" id="2.30.29.150">
    <property type="match status" value="1"/>
</dbReference>
<dbReference type="SMART" id="SM00398">
    <property type="entry name" value="HMG"/>
    <property type="match status" value="1"/>
</dbReference>
<evidence type="ECO:0000259" key="15">
    <source>
        <dbReference type="PROSITE" id="PS50118"/>
    </source>
</evidence>
<evidence type="ECO:0000256" key="14">
    <source>
        <dbReference type="SAM" id="MobiDB-lite"/>
    </source>
</evidence>
<dbReference type="GO" id="GO:0006260">
    <property type="term" value="P:DNA replication"/>
    <property type="evidence" value="ECO:0007669"/>
    <property type="project" value="UniProtKB-KW"/>
</dbReference>
<feature type="compositionally biased region" description="Basic and acidic residues" evidence="14">
    <location>
        <begin position="684"/>
        <end position="695"/>
    </location>
</feature>
<dbReference type="InterPro" id="IPR035417">
    <property type="entry name" value="SSRP1/POB3_N"/>
</dbReference>
<dbReference type="PANTHER" id="PTHR45849">
    <property type="entry name" value="FACT COMPLEX SUBUNIT SSRP1"/>
    <property type="match status" value="1"/>
</dbReference>
<dbReference type="CDD" id="cd13231">
    <property type="entry name" value="PH2_SSRP1-like"/>
    <property type="match status" value="1"/>
</dbReference>
<accession>A0A6G0YLU9</accession>
<dbReference type="InterPro" id="IPR024954">
    <property type="entry name" value="SSRP1_DD"/>
</dbReference>
<comment type="caution">
    <text evidence="16">The sequence shown here is derived from an EMBL/GenBank/DDBJ whole genome shotgun (WGS) entry which is preliminary data.</text>
</comment>
<proteinExistence type="inferred from homology"/>
<dbReference type="SUPFAM" id="SSF47095">
    <property type="entry name" value="HMG-box"/>
    <property type="match status" value="1"/>
</dbReference>
<dbReference type="EMBL" id="VUJU01003295">
    <property type="protein sequence ID" value="KAF0758454.1"/>
    <property type="molecule type" value="Genomic_DNA"/>
</dbReference>
<comment type="similarity">
    <text evidence="2 13">Belongs to the SSRP1 family.</text>
</comment>
<dbReference type="InterPro" id="IPR036910">
    <property type="entry name" value="HMG_box_dom_sf"/>
</dbReference>
<evidence type="ECO:0000256" key="10">
    <source>
        <dbReference type="ARBA" id="ARBA00023204"/>
    </source>
</evidence>
<comment type="function">
    <text evidence="13">Component of the FACT complex, a general chromatin factor that acts to reorganize nucleosomes. The FACT complex is involved in multiple processes that require DNA as a template such as mRNA elongation, DNA replication and DNA repair. During transcription elongation the FACT complex acts as a histone chaperone that both destabilizes and restores nucleosomal structure. It facilitates the passage of RNA polymerase II and transcription by promoting the dissociation of one histone H2A-H2B dimer from the nucleosome, then subsequently promotes the reestablishment of the nucleosome following the passage of RNA polymerase II.</text>
</comment>
<keyword evidence="17" id="KW-1185">Reference proteome</keyword>